<sequence>MSLHKNIGKSLFWINTFKIGIPFFLIVTIFSLLFNSASDIFSGNFDKVAEVHFTNMKWVRFFLGKIVISIMYGMYITNKKMK</sequence>
<organism evidence="2 3">
    <name type="scientific">Tenacibaculum skagerrakense</name>
    <dbReference type="NCBI Taxonomy" id="186571"/>
    <lineage>
        <taxon>Bacteria</taxon>
        <taxon>Pseudomonadati</taxon>
        <taxon>Bacteroidota</taxon>
        <taxon>Flavobacteriia</taxon>
        <taxon>Flavobacteriales</taxon>
        <taxon>Flavobacteriaceae</taxon>
        <taxon>Tenacibaculum</taxon>
    </lineage>
</organism>
<keyword evidence="3" id="KW-1185">Reference proteome</keyword>
<keyword evidence="1" id="KW-0472">Membrane</keyword>
<evidence type="ECO:0000313" key="3">
    <source>
        <dbReference type="Proteomes" id="UP000294564"/>
    </source>
</evidence>
<dbReference type="Proteomes" id="UP000294564">
    <property type="component" value="Unassembled WGS sequence"/>
</dbReference>
<dbReference type="EMBL" id="SLXM01000001">
    <property type="protein sequence ID" value="TCP28473.1"/>
    <property type="molecule type" value="Genomic_DNA"/>
</dbReference>
<keyword evidence="1" id="KW-0812">Transmembrane</keyword>
<dbReference type="OrthoDB" id="1446382at2"/>
<comment type="caution">
    <text evidence="2">The sequence shown here is derived from an EMBL/GenBank/DDBJ whole genome shotgun (WGS) entry which is preliminary data.</text>
</comment>
<evidence type="ECO:0000313" key="2">
    <source>
        <dbReference type="EMBL" id="TCP28473.1"/>
    </source>
</evidence>
<dbReference type="RefSeq" id="WP_132792800.1">
    <property type="nucleotide sequence ID" value="NZ_SLXM01000001.1"/>
</dbReference>
<reference evidence="2 3" key="1">
    <citation type="submission" date="2019-03" db="EMBL/GenBank/DDBJ databases">
        <title>Genomic Encyclopedia of Type Strains, Phase IV (KMG-IV): sequencing the most valuable type-strain genomes for metagenomic binning, comparative biology and taxonomic classification.</title>
        <authorList>
            <person name="Goeker M."/>
        </authorList>
    </citation>
    <scope>NUCLEOTIDE SEQUENCE [LARGE SCALE GENOMIC DNA]</scope>
    <source>
        <strain evidence="2 3">DSM 14836</strain>
    </source>
</reference>
<name>A0A4R2P1B5_9FLAO</name>
<protein>
    <submittedName>
        <fullName evidence="2">Uncharacterized protein</fullName>
    </submittedName>
</protein>
<keyword evidence="1" id="KW-1133">Transmembrane helix</keyword>
<dbReference type="AlphaFoldDB" id="A0A4R2P1B5"/>
<accession>A0A4R2P1B5</accession>
<gene>
    <name evidence="2" type="ORF">EV195_101651</name>
</gene>
<evidence type="ECO:0000256" key="1">
    <source>
        <dbReference type="SAM" id="Phobius"/>
    </source>
</evidence>
<feature type="transmembrane region" description="Helical" evidence="1">
    <location>
        <begin position="58"/>
        <end position="77"/>
    </location>
</feature>
<proteinExistence type="predicted"/>
<feature type="transmembrane region" description="Helical" evidence="1">
    <location>
        <begin position="12"/>
        <end position="38"/>
    </location>
</feature>